<dbReference type="Proteomes" id="UP001158576">
    <property type="component" value="Chromosome PAR"/>
</dbReference>
<feature type="domain" description="MH1" evidence="9">
    <location>
        <begin position="17"/>
        <end position="148"/>
    </location>
</feature>
<dbReference type="InterPro" id="IPR008984">
    <property type="entry name" value="SMAD_FHA_dom_sf"/>
</dbReference>
<feature type="compositionally biased region" description="Polar residues" evidence="8">
    <location>
        <begin position="219"/>
        <end position="252"/>
    </location>
</feature>
<dbReference type="InterPro" id="IPR003619">
    <property type="entry name" value="MAD_homology1_Dwarfin-type"/>
</dbReference>
<dbReference type="Gene3D" id="2.60.200.10">
    <property type="match status" value="1"/>
</dbReference>
<feature type="domain" description="MH2" evidence="10">
    <location>
        <begin position="311"/>
        <end position="506"/>
    </location>
</feature>
<dbReference type="EMBL" id="OU015568">
    <property type="protein sequence ID" value="CAG5085991.1"/>
    <property type="molecule type" value="Genomic_DNA"/>
</dbReference>
<sequence>MSELIKIAHLYNRAKTNNIDELLQLAKDRARRLDDEQFIEKAIRSLVRKLKKNGQRNSVKDLIKAIQEGNKNSPCVVIPRSLDGRMQVAQRKIIPHLLFCQIWRWQDLKNHHELRSSSNCCHPSHQRPRDDTCINPFHYERMAATHVPPVLVPRICPNLFQNGTMGGGMPTSMDYQGWNDRDESSEDYVVAPNHDLQNLVPPSPENLLPDDLLSEDSDYPQSPMGSAISQQRFSHSPISSPGSQISECSRTSVIHFAGPSSEGDEGSRSPSTGTAESSEDNEDSGEMAAPQPQPTGAAEATEVQYEEMETWCTIHYYELNSKQGQPFEGKSTTVRVDGSAQQTVPGNRLCLGSIESDIRTNESRMARKQIHEGVELRYEGGRIQLRNTSPTSIFVQSTNMNQTHQLRSQTVIKIPSGHQAIIFNNTDFAKYLRQSVDLGFEAVYKLKNFCVIRLSFVKGWGADYRRAHITSAPCWIEIHLNSPLQWLDRVLREMHKSWESTMGSIS</sequence>
<evidence type="ECO:0000256" key="2">
    <source>
        <dbReference type="ARBA" id="ARBA00022723"/>
    </source>
</evidence>
<evidence type="ECO:0000256" key="6">
    <source>
        <dbReference type="ARBA" id="ARBA00023242"/>
    </source>
</evidence>
<evidence type="ECO:0000256" key="1">
    <source>
        <dbReference type="ARBA" id="ARBA00005545"/>
    </source>
</evidence>
<comment type="similarity">
    <text evidence="1 7">Belongs to the dwarfin/SMAD family.</text>
</comment>
<evidence type="ECO:0000313" key="12">
    <source>
        <dbReference type="Proteomes" id="UP001158576"/>
    </source>
</evidence>
<dbReference type="SUPFAM" id="SSF56366">
    <property type="entry name" value="SMAD MH1 domain"/>
    <property type="match status" value="1"/>
</dbReference>
<dbReference type="InterPro" id="IPR036578">
    <property type="entry name" value="SMAD_MH1_sf"/>
</dbReference>
<keyword evidence="12" id="KW-1185">Reference proteome</keyword>
<feature type="region of interest" description="Disordered" evidence="8">
    <location>
        <begin position="195"/>
        <end position="304"/>
    </location>
</feature>
<evidence type="ECO:0000259" key="10">
    <source>
        <dbReference type="PROSITE" id="PS51076"/>
    </source>
</evidence>
<keyword evidence="6 7" id="KW-0539">Nucleus</keyword>
<dbReference type="PANTHER" id="PTHR13703">
    <property type="entry name" value="SMAD"/>
    <property type="match status" value="1"/>
</dbReference>
<dbReference type="Pfam" id="PF03166">
    <property type="entry name" value="MH2"/>
    <property type="match status" value="1"/>
</dbReference>
<comment type="subcellular location">
    <subcellularLocation>
        <location evidence="7">Cytoplasm</location>
    </subcellularLocation>
    <subcellularLocation>
        <location evidence="7">Nucleus</location>
    </subcellularLocation>
</comment>
<keyword evidence="3" id="KW-0862">Zinc</keyword>
<keyword evidence="4 7" id="KW-0805">Transcription regulation</keyword>
<dbReference type="PROSITE" id="PS51076">
    <property type="entry name" value="MH2"/>
    <property type="match status" value="1"/>
</dbReference>
<evidence type="ECO:0000256" key="7">
    <source>
        <dbReference type="RuleBase" id="RU361195"/>
    </source>
</evidence>
<evidence type="ECO:0000256" key="8">
    <source>
        <dbReference type="SAM" id="MobiDB-lite"/>
    </source>
</evidence>
<keyword evidence="5 7" id="KW-0804">Transcription</keyword>
<dbReference type="SUPFAM" id="SSF49879">
    <property type="entry name" value="SMAD/FHA domain"/>
    <property type="match status" value="1"/>
</dbReference>
<organism evidence="11 12">
    <name type="scientific">Oikopleura dioica</name>
    <name type="common">Tunicate</name>
    <dbReference type="NCBI Taxonomy" id="34765"/>
    <lineage>
        <taxon>Eukaryota</taxon>
        <taxon>Metazoa</taxon>
        <taxon>Chordata</taxon>
        <taxon>Tunicata</taxon>
        <taxon>Appendicularia</taxon>
        <taxon>Copelata</taxon>
        <taxon>Oikopleuridae</taxon>
        <taxon>Oikopleura</taxon>
    </lineage>
</organism>
<dbReference type="Gene3D" id="3.90.520.10">
    <property type="entry name" value="SMAD MH1 domain"/>
    <property type="match status" value="1"/>
</dbReference>
<reference evidence="11 12" key="1">
    <citation type="submission" date="2021-04" db="EMBL/GenBank/DDBJ databases">
        <authorList>
            <person name="Bliznina A."/>
        </authorList>
    </citation>
    <scope>NUCLEOTIDE SEQUENCE [LARGE SCALE GENOMIC DNA]</scope>
</reference>
<dbReference type="SMART" id="SM00523">
    <property type="entry name" value="DWA"/>
    <property type="match status" value="1"/>
</dbReference>
<keyword evidence="7" id="KW-0963">Cytoplasm</keyword>
<dbReference type="InterPro" id="IPR013790">
    <property type="entry name" value="Dwarfin"/>
</dbReference>
<evidence type="ECO:0000259" key="9">
    <source>
        <dbReference type="PROSITE" id="PS51075"/>
    </source>
</evidence>
<dbReference type="InterPro" id="IPR017855">
    <property type="entry name" value="SMAD-like_dom_sf"/>
</dbReference>
<keyword evidence="2" id="KW-0479">Metal-binding</keyword>
<evidence type="ECO:0000256" key="3">
    <source>
        <dbReference type="ARBA" id="ARBA00022833"/>
    </source>
</evidence>
<evidence type="ECO:0000313" key="11">
    <source>
        <dbReference type="EMBL" id="CAG5085991.1"/>
    </source>
</evidence>
<dbReference type="SMART" id="SM00524">
    <property type="entry name" value="DWB"/>
    <property type="match status" value="1"/>
</dbReference>
<evidence type="ECO:0000256" key="5">
    <source>
        <dbReference type="ARBA" id="ARBA00023163"/>
    </source>
</evidence>
<evidence type="ECO:0000256" key="4">
    <source>
        <dbReference type="ARBA" id="ARBA00023015"/>
    </source>
</evidence>
<accession>A0ABN7RU75</accession>
<gene>
    <name evidence="11" type="ORF">OKIOD_LOCUS2636</name>
</gene>
<proteinExistence type="inferred from homology"/>
<protein>
    <recommendedName>
        <fullName evidence="7">Mothers against decapentaplegic homolog</fullName>
        <shortName evidence="7">MAD homolog</shortName>
        <shortName evidence="7">Mothers against DPP homolog</shortName>
    </recommendedName>
    <alternativeName>
        <fullName evidence="7">SMAD family member</fullName>
    </alternativeName>
</protein>
<dbReference type="Pfam" id="PF03165">
    <property type="entry name" value="MH1"/>
    <property type="match status" value="1"/>
</dbReference>
<name>A0ABN7RU75_OIKDI</name>
<dbReference type="PROSITE" id="PS51075">
    <property type="entry name" value="MH1"/>
    <property type="match status" value="1"/>
</dbReference>
<dbReference type="InterPro" id="IPR013019">
    <property type="entry name" value="MAD_homology_MH1"/>
</dbReference>
<dbReference type="InterPro" id="IPR001132">
    <property type="entry name" value="SMAD_dom_Dwarfin-type"/>
</dbReference>